<gene>
    <name evidence="5" type="ORF">AWC06_01000</name>
</gene>
<dbReference type="GO" id="GO:0016787">
    <property type="term" value="F:hydrolase activity"/>
    <property type="evidence" value="ECO:0007669"/>
    <property type="project" value="UniProtKB-KW"/>
</dbReference>
<name>A0A1X1UJ38_9MYCO</name>
<evidence type="ECO:0000256" key="3">
    <source>
        <dbReference type="SAM" id="SignalP"/>
    </source>
</evidence>
<comment type="caution">
    <text evidence="5">The sequence shown here is derived from an EMBL/GenBank/DDBJ whole genome shotgun (WGS) entry which is preliminary data.</text>
</comment>
<dbReference type="CDD" id="cd13925">
    <property type="entry name" value="RPF"/>
    <property type="match status" value="1"/>
</dbReference>
<dbReference type="GO" id="GO:0010629">
    <property type="term" value="P:negative regulation of gene expression"/>
    <property type="evidence" value="ECO:0007669"/>
    <property type="project" value="UniProtKB-ARBA"/>
</dbReference>
<dbReference type="RefSeq" id="WP_085199628.1">
    <property type="nucleotide sequence ID" value="NZ_JACKVI010000012.1"/>
</dbReference>
<dbReference type="Gene3D" id="1.10.530.10">
    <property type="match status" value="1"/>
</dbReference>
<dbReference type="InterPro" id="IPR010618">
    <property type="entry name" value="RPF"/>
</dbReference>
<comment type="similarity">
    <text evidence="1">Belongs to the transglycosylase family. Rpf subfamily.</text>
</comment>
<dbReference type="GO" id="GO:0005576">
    <property type="term" value="C:extracellular region"/>
    <property type="evidence" value="ECO:0007669"/>
    <property type="project" value="UniProtKB-ARBA"/>
</dbReference>
<sequence length="143" mass="14486">MTTWRTASAAAAIASSIVAVSSALSTGGTHADTVNWEAIAQCESGGNWSADTGNGHYGGLQISLPTWDANGGEELSALPSTASPQEQVLVGQRIMAKQGPGAWPKCASCSQGARAPVGSLTHLLTVMWGQSGGCRGSSRAVDE</sequence>
<accession>A0A1X1UJ38</accession>
<dbReference type="Pfam" id="PF06737">
    <property type="entry name" value="Transglycosylas"/>
    <property type="match status" value="1"/>
</dbReference>
<evidence type="ECO:0000256" key="2">
    <source>
        <dbReference type="ARBA" id="ARBA00022801"/>
    </source>
</evidence>
<dbReference type="AlphaFoldDB" id="A0A1X1UJ38"/>
<reference evidence="5 6" key="1">
    <citation type="submission" date="2016-01" db="EMBL/GenBank/DDBJ databases">
        <title>The new phylogeny of the genus Mycobacterium.</title>
        <authorList>
            <person name="Tarcisio F."/>
            <person name="Conor M."/>
            <person name="Antonella G."/>
            <person name="Elisabetta G."/>
            <person name="Giulia F.S."/>
            <person name="Sara T."/>
            <person name="Anna F."/>
            <person name="Clotilde B."/>
            <person name="Roberto B."/>
            <person name="Veronica D.S."/>
            <person name="Fabio R."/>
            <person name="Monica P."/>
            <person name="Olivier J."/>
            <person name="Enrico T."/>
            <person name="Nicola S."/>
        </authorList>
    </citation>
    <scope>NUCLEOTIDE SEQUENCE [LARGE SCALE GENOMIC DNA]</scope>
    <source>
        <strain evidence="5 6">DSM 45731</strain>
    </source>
</reference>
<keyword evidence="6" id="KW-1185">Reference proteome</keyword>
<keyword evidence="3" id="KW-0732">Signal</keyword>
<evidence type="ECO:0000259" key="4">
    <source>
        <dbReference type="Pfam" id="PF06737"/>
    </source>
</evidence>
<dbReference type="OrthoDB" id="1404170at2"/>
<organism evidence="5 6">
    <name type="scientific">Mycobacterium fragae</name>
    <dbReference type="NCBI Taxonomy" id="1260918"/>
    <lineage>
        <taxon>Bacteria</taxon>
        <taxon>Bacillati</taxon>
        <taxon>Actinomycetota</taxon>
        <taxon>Actinomycetes</taxon>
        <taxon>Mycobacteriales</taxon>
        <taxon>Mycobacteriaceae</taxon>
        <taxon>Mycobacterium</taxon>
    </lineage>
</organism>
<feature type="signal peptide" evidence="3">
    <location>
        <begin position="1"/>
        <end position="31"/>
    </location>
</feature>
<dbReference type="InterPro" id="IPR023346">
    <property type="entry name" value="Lysozyme-like_dom_sf"/>
</dbReference>
<feature type="domain" description="Resuscitation-promoting factor core lysozyme-like" evidence="4">
    <location>
        <begin position="31"/>
        <end position="106"/>
    </location>
</feature>
<dbReference type="STRING" id="1260918.AWC06_01000"/>
<evidence type="ECO:0000256" key="1">
    <source>
        <dbReference type="ARBA" id="ARBA00010830"/>
    </source>
</evidence>
<keyword evidence="2" id="KW-0378">Hydrolase</keyword>
<protein>
    <submittedName>
        <fullName evidence="5">Resuscitation-promoting factor RpfD</fullName>
    </submittedName>
</protein>
<evidence type="ECO:0000313" key="5">
    <source>
        <dbReference type="EMBL" id="ORV56817.1"/>
    </source>
</evidence>
<dbReference type="GO" id="GO:0042127">
    <property type="term" value="P:regulation of cell population proliferation"/>
    <property type="evidence" value="ECO:0007669"/>
    <property type="project" value="UniProtKB-ARBA"/>
</dbReference>
<evidence type="ECO:0000313" key="6">
    <source>
        <dbReference type="Proteomes" id="UP000194000"/>
    </source>
</evidence>
<dbReference type="GO" id="GO:0009372">
    <property type="term" value="P:quorum sensing"/>
    <property type="evidence" value="ECO:0007669"/>
    <property type="project" value="UniProtKB-ARBA"/>
</dbReference>
<dbReference type="Proteomes" id="UP000194000">
    <property type="component" value="Unassembled WGS sequence"/>
</dbReference>
<dbReference type="EMBL" id="LQOW01000031">
    <property type="protein sequence ID" value="ORV56817.1"/>
    <property type="molecule type" value="Genomic_DNA"/>
</dbReference>
<proteinExistence type="inferred from homology"/>
<feature type="chain" id="PRO_5013207940" evidence="3">
    <location>
        <begin position="32"/>
        <end position="143"/>
    </location>
</feature>
<dbReference type="SUPFAM" id="SSF53955">
    <property type="entry name" value="Lysozyme-like"/>
    <property type="match status" value="1"/>
</dbReference>